<reference evidence="2" key="2">
    <citation type="submission" date="2025-09" db="UniProtKB">
        <authorList>
            <consortium name="Ensembl"/>
        </authorList>
    </citation>
    <scope>IDENTIFICATION</scope>
</reference>
<dbReference type="Pfam" id="PF25382">
    <property type="entry name" value="PH_CERK"/>
    <property type="match status" value="1"/>
</dbReference>
<dbReference type="Gene3D" id="3.40.50.10330">
    <property type="entry name" value="Probable inorganic polyphosphate/atp-NAD kinase, domain 1"/>
    <property type="match status" value="1"/>
</dbReference>
<proteinExistence type="predicted"/>
<dbReference type="InterPro" id="IPR001206">
    <property type="entry name" value="Diacylglycerol_kinase_cat_dom"/>
</dbReference>
<dbReference type="InterPro" id="IPR017438">
    <property type="entry name" value="ATP-NAD_kinase_N"/>
</dbReference>
<dbReference type="InterPro" id="IPR050187">
    <property type="entry name" value="Lipid_Phosphate_FormReg"/>
</dbReference>
<dbReference type="GO" id="GO:0006665">
    <property type="term" value="P:sphingolipid metabolic process"/>
    <property type="evidence" value="ECO:0007669"/>
    <property type="project" value="TreeGrafter"/>
</dbReference>
<dbReference type="GO" id="GO:2000425">
    <property type="term" value="P:regulation of apoptotic cell clearance"/>
    <property type="evidence" value="ECO:0007669"/>
    <property type="project" value="Ensembl"/>
</dbReference>
<gene>
    <name evidence="2" type="primary">CERKL</name>
</gene>
<dbReference type="GO" id="GO:0042461">
    <property type="term" value="P:photoreceptor cell development"/>
    <property type="evidence" value="ECO:0007669"/>
    <property type="project" value="Ensembl"/>
</dbReference>
<dbReference type="Pfam" id="PF19280">
    <property type="entry name" value="CERK_C"/>
    <property type="match status" value="1"/>
</dbReference>
<dbReference type="GO" id="GO:0016020">
    <property type="term" value="C:membrane"/>
    <property type="evidence" value="ECO:0007669"/>
    <property type="project" value="GOC"/>
</dbReference>
<dbReference type="GeneTree" id="ENSGT00940000157578"/>
<accession>A0A8C5M7L6</accession>
<dbReference type="SUPFAM" id="SSF111331">
    <property type="entry name" value="NAD kinase/diacylglycerol kinase-like"/>
    <property type="match status" value="1"/>
</dbReference>
<dbReference type="OrthoDB" id="3853857at2759"/>
<organism evidence="2 3">
    <name type="scientific">Leptobrachium leishanense</name>
    <name type="common">Leishan spiny toad</name>
    <dbReference type="NCBI Taxonomy" id="445787"/>
    <lineage>
        <taxon>Eukaryota</taxon>
        <taxon>Metazoa</taxon>
        <taxon>Chordata</taxon>
        <taxon>Craniata</taxon>
        <taxon>Vertebrata</taxon>
        <taxon>Euteleostomi</taxon>
        <taxon>Amphibia</taxon>
        <taxon>Batrachia</taxon>
        <taxon>Anura</taxon>
        <taxon>Pelobatoidea</taxon>
        <taxon>Megophryidae</taxon>
        <taxon>Leptobrachium</taxon>
    </lineage>
</organism>
<dbReference type="Proteomes" id="UP000694569">
    <property type="component" value="Unplaced"/>
</dbReference>
<dbReference type="GO" id="GO:0010842">
    <property type="term" value="P:retina layer formation"/>
    <property type="evidence" value="ECO:0007669"/>
    <property type="project" value="Ensembl"/>
</dbReference>
<keyword evidence="3" id="KW-1185">Reference proteome</keyword>
<dbReference type="PROSITE" id="PS50146">
    <property type="entry name" value="DAGK"/>
    <property type="match status" value="1"/>
</dbReference>
<evidence type="ECO:0000313" key="3">
    <source>
        <dbReference type="Proteomes" id="UP000694569"/>
    </source>
</evidence>
<dbReference type="Ensembl" id="ENSLLET00000010512.1">
    <property type="protein sequence ID" value="ENSLLEP00000010119.1"/>
    <property type="gene ID" value="ENSLLEG00000006429.1"/>
</dbReference>
<reference evidence="2" key="1">
    <citation type="submission" date="2025-08" db="UniProtKB">
        <authorList>
            <consortium name="Ensembl"/>
        </authorList>
    </citation>
    <scope>IDENTIFICATION</scope>
</reference>
<evidence type="ECO:0000259" key="1">
    <source>
        <dbReference type="PROSITE" id="PS50146"/>
    </source>
</evidence>
<dbReference type="Pfam" id="PF00781">
    <property type="entry name" value="DAGK_cat"/>
    <property type="match status" value="1"/>
</dbReference>
<dbReference type="InterPro" id="IPR045363">
    <property type="entry name" value="CERK_C"/>
</dbReference>
<dbReference type="PANTHER" id="PTHR12358">
    <property type="entry name" value="SPHINGOSINE KINASE"/>
    <property type="match status" value="1"/>
</dbReference>
<dbReference type="InterPro" id="IPR016064">
    <property type="entry name" value="NAD/diacylglycerol_kinase_sf"/>
</dbReference>
<dbReference type="PANTHER" id="PTHR12358:SF26">
    <property type="entry name" value="CERAMIDE KINASE-LIKE PROTEIN"/>
    <property type="match status" value="1"/>
</dbReference>
<protein>
    <submittedName>
        <fullName evidence="2">Ceramide kinase like</fullName>
    </submittedName>
</protein>
<dbReference type="GO" id="GO:0005829">
    <property type="term" value="C:cytosol"/>
    <property type="evidence" value="ECO:0007669"/>
    <property type="project" value="Ensembl"/>
</dbReference>
<dbReference type="Gene3D" id="2.60.200.40">
    <property type="match status" value="1"/>
</dbReference>
<dbReference type="GO" id="GO:0005634">
    <property type="term" value="C:nucleus"/>
    <property type="evidence" value="ECO:0007669"/>
    <property type="project" value="Ensembl"/>
</dbReference>
<dbReference type="GO" id="GO:0001727">
    <property type="term" value="F:lipid kinase activity"/>
    <property type="evidence" value="ECO:0007669"/>
    <property type="project" value="TreeGrafter"/>
</dbReference>
<dbReference type="AlphaFoldDB" id="A0A8C5M7L6"/>
<evidence type="ECO:0000313" key="2">
    <source>
        <dbReference type="Ensembl" id="ENSLLEP00000010119.1"/>
    </source>
</evidence>
<sequence>MASRVPARCPGSRGLSAEHLSPKLWGSWSDGMGEPARSQRSTLRVSAWHDCGAEERPGPASPRLLTKRVASVPLLSDRCDEWSSGSDRTELRGLCELETRSLAAFSARSSRDHGRQPPLLTGIFQIGKRSCDVLLTSSQLLWSPIQPESPGSPKGVCKEECIELRDIFSVKLKKRRSIGQKMGGTLLGITLFLCVRKGRKLKQGLVNLHNLSEDHCARWFKQLKEILDGFPNRPKSLKVIINPHSHKGEATSIYYEQVEPLFKLSDIQTDVTVTKYSGHALALLKECELQEYDGIVCIGGDGSASEVLHGLLLRAQMDAGKNTNTSFTPVRAPLPLGIIAAGTTNVMAYSLHGINHPVTAALHIVMGNIQPVDVCSFSSNGTFLRFGLSSMFGFGGKTLAVAEKHRWMPSRQRRDFAVVKTLTHLKPDYCELTFLPMKNSESRFQGDGIERIGRSDQFDSKGQWQHIQGQLLNVSIMSIPCLCSMAPRGLAPNTRLNDGTMALIVAKNCSTQEFVRHLKRYATLKDQFGFPFVETHLVEEVTFCIKTTPGDHKQQGEANNISTEDLYPWNIDGDLVEAASEINVRLHPELLNFYGSYIEELDNCSAKCRCL</sequence>
<feature type="domain" description="DAGKc" evidence="1">
    <location>
        <begin position="232"/>
        <end position="381"/>
    </location>
</feature>
<dbReference type="GO" id="GO:1902176">
    <property type="term" value="P:negative regulation of oxidative stress-induced intrinsic apoptotic signaling pathway"/>
    <property type="evidence" value="ECO:0007669"/>
    <property type="project" value="Ensembl"/>
</dbReference>
<dbReference type="SMART" id="SM00046">
    <property type="entry name" value="DAGKc"/>
    <property type="match status" value="1"/>
</dbReference>
<dbReference type="InterPro" id="IPR057465">
    <property type="entry name" value="CERK_PH"/>
</dbReference>
<name>A0A8C5M7L6_9ANUR</name>